<gene>
    <name evidence="1" type="ORF">CWI37_1239p0020</name>
    <name evidence="2" type="ORF">CWI38_0018p0020</name>
</gene>
<accession>A0A4Q9KYK1</accession>
<evidence type="ECO:0000313" key="3">
    <source>
        <dbReference type="Proteomes" id="UP000292282"/>
    </source>
</evidence>
<evidence type="ECO:0000313" key="4">
    <source>
        <dbReference type="Proteomes" id="UP000292362"/>
    </source>
</evidence>
<dbReference type="AlphaFoldDB" id="A0A4Q9KYK1"/>
<reference evidence="3 4" key="1">
    <citation type="submission" date="2017-12" db="EMBL/GenBank/DDBJ databases">
        <authorList>
            <person name="Pombert J.-F."/>
            <person name="Haag K.L."/>
            <person name="Ebert D."/>
        </authorList>
    </citation>
    <scope>NUCLEOTIDE SEQUENCE [LARGE SCALE GENOMIC DNA]</scope>
    <source>
        <strain evidence="1">FI-OER-3-3</strain>
        <strain evidence="2">IL-G-3</strain>
    </source>
</reference>
<dbReference type="VEuPathDB" id="MicrosporidiaDB:CWI37_1239p0020"/>
<dbReference type="Proteomes" id="UP000292282">
    <property type="component" value="Unassembled WGS sequence"/>
</dbReference>
<organism evidence="1 4">
    <name type="scientific">Hamiltosporidium tvaerminnensis</name>
    <dbReference type="NCBI Taxonomy" id="1176355"/>
    <lineage>
        <taxon>Eukaryota</taxon>
        <taxon>Fungi</taxon>
        <taxon>Fungi incertae sedis</taxon>
        <taxon>Microsporidia</taxon>
        <taxon>Dubosqiidae</taxon>
        <taxon>Hamiltosporidium</taxon>
    </lineage>
</organism>
<keyword evidence="3" id="KW-1185">Reference proteome</keyword>
<evidence type="ECO:0000313" key="2">
    <source>
        <dbReference type="EMBL" id="TBU20830.1"/>
    </source>
</evidence>
<dbReference type="OrthoDB" id="5588096at2759"/>
<evidence type="ECO:0008006" key="5">
    <source>
        <dbReference type="Google" id="ProtNLM"/>
    </source>
</evidence>
<dbReference type="Proteomes" id="UP000292362">
    <property type="component" value="Unassembled WGS sequence"/>
</dbReference>
<comment type="caution">
    <text evidence="1">The sequence shown here is derived from an EMBL/GenBank/DDBJ whole genome shotgun (WGS) entry which is preliminary data.</text>
</comment>
<dbReference type="EMBL" id="PITJ01001239">
    <property type="protein sequence ID" value="TBT99724.1"/>
    <property type="molecule type" value="Genomic_DNA"/>
</dbReference>
<dbReference type="EMBL" id="PITK01000018">
    <property type="protein sequence ID" value="TBU20830.1"/>
    <property type="molecule type" value="Genomic_DNA"/>
</dbReference>
<evidence type="ECO:0000313" key="1">
    <source>
        <dbReference type="EMBL" id="TBT99724.1"/>
    </source>
</evidence>
<name>A0A4Q9KYK1_9MICR</name>
<dbReference type="VEuPathDB" id="MicrosporidiaDB:CWI38_0018p0020"/>
<protein>
    <recommendedName>
        <fullName evidence="5">GIT Spa2 homology (SHD) domain-containing protein</fullName>
    </recommendedName>
</protein>
<proteinExistence type="predicted"/>
<sequence length="385" mass="45939">MENYLGSFLKDINITERQKEAISKMLFLNEMQFKDLIEDLSDELERRKDGKKDFLETKNKYTVKRNDSRKRLAKLTENKFKNLVLDTYLVMNHRRPNEKFSDAKEIDTLIFELEKMIKTLKKQKTYEDSVIENIQDGGNIRLKSNIYNEYVRNILIKHNEDLSVVNYMEKIFNEHIHKLKKDEFLTLFDTNEFIGRCDNIFYEIKHFEREYEYHKNNILSQMIVSPSVKNLSELNTNNEFKNYVITNEMIQICRLLFKVNEYKKLQESESSLSKEINGLICCLEAIKEGFQTQKDDQCYIRIAINVNEIAKSFERKISKFDFVDHNHIKNLSNHQKNLENFIEANKDISNLEESRLFETFPNMVFNIADIFKQILNEIPGENDSY</sequence>